<feature type="non-terminal residue" evidence="1">
    <location>
        <position position="1"/>
    </location>
</feature>
<organism evidence="1 2">
    <name type="scientific">Crucibulum laeve</name>
    <dbReference type="NCBI Taxonomy" id="68775"/>
    <lineage>
        <taxon>Eukaryota</taxon>
        <taxon>Fungi</taxon>
        <taxon>Dikarya</taxon>
        <taxon>Basidiomycota</taxon>
        <taxon>Agaricomycotina</taxon>
        <taxon>Agaricomycetes</taxon>
        <taxon>Agaricomycetidae</taxon>
        <taxon>Agaricales</taxon>
        <taxon>Agaricineae</taxon>
        <taxon>Nidulariaceae</taxon>
        <taxon>Crucibulum</taxon>
    </lineage>
</organism>
<feature type="non-terminal residue" evidence="1">
    <location>
        <position position="53"/>
    </location>
</feature>
<sequence length="53" mass="5989">DPPVDKVLDGPNHKQWLESIKTELDQIDKMHTFDITTVDAKKPPNIIGSHIVL</sequence>
<keyword evidence="2" id="KW-1185">Reference proteome</keyword>
<dbReference type="Proteomes" id="UP000308652">
    <property type="component" value="Unassembled WGS sequence"/>
</dbReference>
<dbReference type="EMBL" id="ML213654">
    <property type="protein sequence ID" value="TFK33175.1"/>
    <property type="molecule type" value="Genomic_DNA"/>
</dbReference>
<evidence type="ECO:0000313" key="2">
    <source>
        <dbReference type="Proteomes" id="UP000308652"/>
    </source>
</evidence>
<protein>
    <submittedName>
        <fullName evidence="1">Uncharacterized protein</fullName>
    </submittedName>
</protein>
<proteinExistence type="predicted"/>
<gene>
    <name evidence="1" type="ORF">BDQ12DRAFT_569204</name>
</gene>
<evidence type="ECO:0000313" key="1">
    <source>
        <dbReference type="EMBL" id="TFK33175.1"/>
    </source>
</evidence>
<accession>A0A5C3LKC7</accession>
<dbReference type="OrthoDB" id="3015170at2759"/>
<dbReference type="AlphaFoldDB" id="A0A5C3LKC7"/>
<name>A0A5C3LKC7_9AGAR</name>
<reference evidence="1 2" key="1">
    <citation type="journal article" date="2019" name="Nat. Ecol. Evol.">
        <title>Megaphylogeny resolves global patterns of mushroom evolution.</title>
        <authorList>
            <person name="Varga T."/>
            <person name="Krizsan K."/>
            <person name="Foldi C."/>
            <person name="Dima B."/>
            <person name="Sanchez-Garcia M."/>
            <person name="Sanchez-Ramirez S."/>
            <person name="Szollosi G.J."/>
            <person name="Szarkandi J.G."/>
            <person name="Papp V."/>
            <person name="Albert L."/>
            <person name="Andreopoulos W."/>
            <person name="Angelini C."/>
            <person name="Antonin V."/>
            <person name="Barry K.W."/>
            <person name="Bougher N.L."/>
            <person name="Buchanan P."/>
            <person name="Buyck B."/>
            <person name="Bense V."/>
            <person name="Catcheside P."/>
            <person name="Chovatia M."/>
            <person name="Cooper J."/>
            <person name="Damon W."/>
            <person name="Desjardin D."/>
            <person name="Finy P."/>
            <person name="Geml J."/>
            <person name="Haridas S."/>
            <person name="Hughes K."/>
            <person name="Justo A."/>
            <person name="Karasinski D."/>
            <person name="Kautmanova I."/>
            <person name="Kiss B."/>
            <person name="Kocsube S."/>
            <person name="Kotiranta H."/>
            <person name="LaButti K.M."/>
            <person name="Lechner B.E."/>
            <person name="Liimatainen K."/>
            <person name="Lipzen A."/>
            <person name="Lukacs Z."/>
            <person name="Mihaltcheva S."/>
            <person name="Morgado L.N."/>
            <person name="Niskanen T."/>
            <person name="Noordeloos M.E."/>
            <person name="Ohm R.A."/>
            <person name="Ortiz-Santana B."/>
            <person name="Ovrebo C."/>
            <person name="Racz N."/>
            <person name="Riley R."/>
            <person name="Savchenko A."/>
            <person name="Shiryaev A."/>
            <person name="Soop K."/>
            <person name="Spirin V."/>
            <person name="Szebenyi C."/>
            <person name="Tomsovsky M."/>
            <person name="Tulloss R.E."/>
            <person name="Uehling J."/>
            <person name="Grigoriev I.V."/>
            <person name="Vagvolgyi C."/>
            <person name="Papp T."/>
            <person name="Martin F.M."/>
            <person name="Miettinen O."/>
            <person name="Hibbett D.S."/>
            <person name="Nagy L.G."/>
        </authorList>
    </citation>
    <scope>NUCLEOTIDE SEQUENCE [LARGE SCALE GENOMIC DNA]</scope>
    <source>
        <strain evidence="1 2">CBS 166.37</strain>
    </source>
</reference>